<protein>
    <submittedName>
        <fullName evidence="1">Uncharacterized protein</fullName>
    </submittedName>
</protein>
<evidence type="ECO:0000313" key="1">
    <source>
        <dbReference type="EMBL" id="GBE94295.1"/>
    </source>
</evidence>
<reference evidence="2" key="1">
    <citation type="journal article" date="2018" name="Genome Announc.">
        <title>Draft Genome Sequence of the Nitrogen-Fixing and Hormogonia-Inducing Cyanobacterium Nostoc cycadae Strain WK-1, Isolated from the Coralloid Roots of Cycas revoluta.</title>
        <authorList>
            <person name="Kanesaki Y."/>
            <person name="Hirose M."/>
            <person name="Hirose Y."/>
            <person name="Fujisawa T."/>
            <person name="Nakamura Y."/>
            <person name="Watanabe S."/>
            <person name="Matsunaga S."/>
            <person name="Uchida H."/>
            <person name="Murakami A."/>
        </authorList>
    </citation>
    <scope>NUCLEOTIDE SEQUENCE [LARGE SCALE GENOMIC DNA]</scope>
    <source>
        <strain evidence="2">WK-1</strain>
    </source>
</reference>
<evidence type="ECO:0000313" key="2">
    <source>
        <dbReference type="Proteomes" id="UP000236527"/>
    </source>
</evidence>
<organism evidence="1 2">
    <name type="scientific">Nostoc cycadae WK-1</name>
    <dbReference type="NCBI Taxonomy" id="1861711"/>
    <lineage>
        <taxon>Bacteria</taxon>
        <taxon>Bacillati</taxon>
        <taxon>Cyanobacteriota</taxon>
        <taxon>Cyanophyceae</taxon>
        <taxon>Nostocales</taxon>
        <taxon>Nostocaceae</taxon>
        <taxon>Nostoc</taxon>
    </lineage>
</organism>
<sequence length="99" mass="11864">MSLNSDFRLLAKQDKLTMSRDIVKVILWEEKQKDYLKKLYDLQFIPRIGEEIYINKENWKVTRIEHDVEVSEVNIYMELIKKGKQEKSSERSSEKSSHS</sequence>
<gene>
    <name evidence="1" type="ORF">NCWK1_4066</name>
</gene>
<dbReference type="AlphaFoldDB" id="A0A2H6LM64"/>
<dbReference type="EMBL" id="BDGE01000073">
    <property type="protein sequence ID" value="GBE94295.1"/>
    <property type="molecule type" value="Genomic_DNA"/>
</dbReference>
<comment type="caution">
    <text evidence="1">The sequence shown here is derived from an EMBL/GenBank/DDBJ whole genome shotgun (WGS) entry which is preliminary data.</text>
</comment>
<dbReference type="Proteomes" id="UP000236527">
    <property type="component" value="Unassembled WGS sequence"/>
</dbReference>
<dbReference type="RefSeq" id="WP_245894963.1">
    <property type="nucleotide sequence ID" value="NZ_DF978435.1"/>
</dbReference>
<proteinExistence type="predicted"/>
<accession>A0A2H6LM64</accession>
<keyword evidence="2" id="KW-1185">Reference proteome</keyword>
<name>A0A2H6LM64_9NOSO</name>